<dbReference type="Proteomes" id="UP001497482">
    <property type="component" value="Chromosome 14"/>
</dbReference>
<sequence>MERKEKKVERAGRIMGGHPGKRGRKETREEATAETEEEGGERSAGDRRTKRGEGEAEETGEEDRKSSRGGSGRGDTEKESGAQGRQ</sequence>
<organism evidence="2 3">
    <name type="scientific">Knipowitschia caucasica</name>
    <name type="common">Caucasian dwarf goby</name>
    <name type="synonym">Pomatoschistus caucasicus</name>
    <dbReference type="NCBI Taxonomy" id="637954"/>
    <lineage>
        <taxon>Eukaryota</taxon>
        <taxon>Metazoa</taxon>
        <taxon>Chordata</taxon>
        <taxon>Craniata</taxon>
        <taxon>Vertebrata</taxon>
        <taxon>Euteleostomi</taxon>
        <taxon>Actinopterygii</taxon>
        <taxon>Neopterygii</taxon>
        <taxon>Teleostei</taxon>
        <taxon>Neoteleostei</taxon>
        <taxon>Acanthomorphata</taxon>
        <taxon>Gobiaria</taxon>
        <taxon>Gobiiformes</taxon>
        <taxon>Gobioidei</taxon>
        <taxon>Gobiidae</taxon>
        <taxon>Gobiinae</taxon>
        <taxon>Knipowitschia</taxon>
    </lineage>
</organism>
<protein>
    <submittedName>
        <fullName evidence="2">Uncharacterized protein</fullName>
    </submittedName>
</protein>
<reference evidence="2 3" key="1">
    <citation type="submission" date="2024-04" db="EMBL/GenBank/DDBJ databases">
        <authorList>
            <person name="Waldvogel A.-M."/>
            <person name="Schoenle A."/>
        </authorList>
    </citation>
    <scope>NUCLEOTIDE SEQUENCE [LARGE SCALE GENOMIC DNA]</scope>
</reference>
<dbReference type="AlphaFoldDB" id="A0AAV2JV65"/>
<proteinExistence type="predicted"/>
<name>A0AAV2JV65_KNICA</name>
<evidence type="ECO:0000313" key="3">
    <source>
        <dbReference type="Proteomes" id="UP001497482"/>
    </source>
</evidence>
<evidence type="ECO:0000256" key="1">
    <source>
        <dbReference type="SAM" id="MobiDB-lite"/>
    </source>
</evidence>
<evidence type="ECO:0000313" key="2">
    <source>
        <dbReference type="EMBL" id="CAL1579204.1"/>
    </source>
</evidence>
<accession>A0AAV2JV65</accession>
<keyword evidence="3" id="KW-1185">Reference proteome</keyword>
<gene>
    <name evidence="2" type="ORF">KC01_LOCUS10286</name>
</gene>
<feature type="compositionally biased region" description="Basic and acidic residues" evidence="1">
    <location>
        <begin position="1"/>
        <end position="12"/>
    </location>
</feature>
<dbReference type="EMBL" id="OZ035836">
    <property type="protein sequence ID" value="CAL1579204.1"/>
    <property type="molecule type" value="Genomic_DNA"/>
</dbReference>
<feature type="region of interest" description="Disordered" evidence="1">
    <location>
        <begin position="1"/>
        <end position="86"/>
    </location>
</feature>
<feature type="compositionally biased region" description="Basic and acidic residues" evidence="1">
    <location>
        <begin position="40"/>
        <end position="54"/>
    </location>
</feature>